<dbReference type="Proteomes" id="UP001472677">
    <property type="component" value="Unassembled WGS sequence"/>
</dbReference>
<dbReference type="InterPro" id="IPR008949">
    <property type="entry name" value="Isoprenoid_synthase_dom_sf"/>
</dbReference>
<proteinExistence type="inferred from homology"/>
<dbReference type="InterPro" id="IPR036965">
    <property type="entry name" value="Terpene_synth_N_sf"/>
</dbReference>
<dbReference type="Gene3D" id="1.10.600.10">
    <property type="entry name" value="Farnesyl Diphosphate Synthase"/>
    <property type="match status" value="1"/>
</dbReference>
<organism evidence="4 5">
    <name type="scientific">Hibiscus sabdariffa</name>
    <name type="common">roselle</name>
    <dbReference type="NCBI Taxonomy" id="183260"/>
    <lineage>
        <taxon>Eukaryota</taxon>
        <taxon>Viridiplantae</taxon>
        <taxon>Streptophyta</taxon>
        <taxon>Embryophyta</taxon>
        <taxon>Tracheophyta</taxon>
        <taxon>Spermatophyta</taxon>
        <taxon>Magnoliopsida</taxon>
        <taxon>eudicotyledons</taxon>
        <taxon>Gunneridae</taxon>
        <taxon>Pentapetalae</taxon>
        <taxon>rosids</taxon>
        <taxon>malvids</taxon>
        <taxon>Malvales</taxon>
        <taxon>Malvaceae</taxon>
        <taxon>Malvoideae</taxon>
        <taxon>Hibiscus</taxon>
    </lineage>
</organism>
<evidence type="ECO:0000256" key="3">
    <source>
        <dbReference type="ARBA" id="ARBA00038405"/>
    </source>
</evidence>
<dbReference type="Gene3D" id="1.50.10.130">
    <property type="entry name" value="Terpene synthase, N-terminal domain"/>
    <property type="match status" value="1"/>
</dbReference>
<evidence type="ECO:0000256" key="1">
    <source>
        <dbReference type="ARBA" id="ARBA00022842"/>
    </source>
</evidence>
<evidence type="ECO:0000256" key="2">
    <source>
        <dbReference type="ARBA" id="ARBA00023239"/>
    </source>
</evidence>
<evidence type="ECO:0000313" key="5">
    <source>
        <dbReference type="Proteomes" id="UP001472677"/>
    </source>
</evidence>
<keyword evidence="2" id="KW-0456">Lyase</keyword>
<dbReference type="InterPro" id="IPR050148">
    <property type="entry name" value="Terpene_synthase-like"/>
</dbReference>
<evidence type="ECO:0000313" key="4">
    <source>
        <dbReference type="EMBL" id="KAK8479392.1"/>
    </source>
</evidence>
<dbReference type="EMBL" id="JBBPBM010002289">
    <property type="protein sequence ID" value="KAK8479392.1"/>
    <property type="molecule type" value="Genomic_DNA"/>
</dbReference>
<dbReference type="PANTHER" id="PTHR31225:SF93">
    <property type="entry name" value="ALPHA-HUMULENE_(-)-(E)-BETA-CARYOPHYLLENE SYNTHASE"/>
    <property type="match status" value="1"/>
</dbReference>
<protein>
    <submittedName>
        <fullName evidence="4">Uncharacterized protein</fullName>
    </submittedName>
</protein>
<keyword evidence="5" id="KW-1185">Reference proteome</keyword>
<keyword evidence="1" id="KW-0460">Magnesium</keyword>
<gene>
    <name evidence="4" type="ORF">V6N12_031442</name>
</gene>
<dbReference type="InterPro" id="IPR008930">
    <property type="entry name" value="Terpenoid_cyclase/PrenylTrfase"/>
</dbReference>
<accession>A0ABR1ZG16</accession>
<dbReference type="SUPFAM" id="SSF48239">
    <property type="entry name" value="Terpenoid cyclases/Protein prenyltransferases"/>
    <property type="match status" value="1"/>
</dbReference>
<dbReference type="SUPFAM" id="SSF48576">
    <property type="entry name" value="Terpenoid synthases"/>
    <property type="match status" value="1"/>
</dbReference>
<reference evidence="4 5" key="1">
    <citation type="journal article" date="2024" name="G3 (Bethesda)">
        <title>Genome assembly of Hibiscus sabdariffa L. provides insights into metabolisms of medicinal natural products.</title>
        <authorList>
            <person name="Kim T."/>
        </authorList>
    </citation>
    <scope>NUCLEOTIDE SEQUENCE [LARGE SCALE GENOMIC DNA]</scope>
    <source>
        <strain evidence="4">TK-2024</strain>
        <tissue evidence="4">Old leaves</tissue>
    </source>
</reference>
<dbReference type="PANTHER" id="PTHR31225">
    <property type="entry name" value="OS04G0344100 PROTEIN-RELATED"/>
    <property type="match status" value="1"/>
</dbReference>
<sequence length="155" mass="18440">MYEASHWGTREEFILDEALAFTTSNLESLVVSQSCPDHLREYIGHALEFPYHKGMPRLEARQYISYYEKDESRSDVLLKFAKYDFNRVQMLLQQELSRFYSWWKESSIASRFPHGRQRPVESFFIAVAVNLQPYSNHISHFPAMCYLNGVWPLRY</sequence>
<comment type="similarity">
    <text evidence="3">Belongs to the terpene synthase family. Tpsa subfamily.</text>
</comment>
<comment type="caution">
    <text evidence="4">The sequence shown here is derived from an EMBL/GenBank/DDBJ whole genome shotgun (WGS) entry which is preliminary data.</text>
</comment>
<name>A0ABR1ZG16_9ROSI</name>